<evidence type="ECO:0000313" key="1">
    <source>
        <dbReference type="EMBL" id="KRN29555.1"/>
    </source>
</evidence>
<comment type="caution">
    <text evidence="2">The sequence shown here is derived from an EMBL/GenBank/DDBJ whole genome shotgun (WGS) entry which is preliminary data.</text>
</comment>
<evidence type="ECO:0000313" key="3">
    <source>
        <dbReference type="Proteomes" id="UP000051645"/>
    </source>
</evidence>
<reference evidence="3 4" key="1">
    <citation type="journal article" date="2015" name="Genome Announc.">
        <title>Expanding the biotechnology potential of lactobacilli through comparative genomics of 213 strains and associated genera.</title>
        <authorList>
            <person name="Sun Z."/>
            <person name="Harris H.M."/>
            <person name="McCann A."/>
            <person name="Guo C."/>
            <person name="Argimon S."/>
            <person name="Zhang W."/>
            <person name="Yang X."/>
            <person name="Jeffery I.B."/>
            <person name="Cooney J.C."/>
            <person name="Kagawa T.F."/>
            <person name="Liu W."/>
            <person name="Song Y."/>
            <person name="Salvetti E."/>
            <person name="Wrobel A."/>
            <person name="Rasinkangas P."/>
            <person name="Parkhill J."/>
            <person name="Rea M.C."/>
            <person name="O'Sullivan O."/>
            <person name="Ritari J."/>
            <person name="Douillard F.P."/>
            <person name="Paul Ross R."/>
            <person name="Yang R."/>
            <person name="Briner A.E."/>
            <person name="Felis G.E."/>
            <person name="de Vos W.M."/>
            <person name="Barrangou R."/>
            <person name="Klaenhammer T.R."/>
            <person name="Caufield P.W."/>
            <person name="Cui Y."/>
            <person name="Zhang H."/>
            <person name="O'Toole P.W."/>
        </authorList>
    </citation>
    <scope>NUCLEOTIDE SEQUENCE [LARGE SCALE GENOMIC DNA]</scope>
    <source>
        <strain evidence="1 4">ATCC BAA-66</strain>
        <strain evidence="2 3">DSM 13344</strain>
    </source>
</reference>
<dbReference type="STRING" id="81857.IV38_GL000441"/>
<keyword evidence="3" id="KW-1185">Reference proteome</keyword>
<evidence type="ECO:0000313" key="4">
    <source>
        <dbReference type="Proteomes" id="UP000051751"/>
    </source>
</evidence>
<dbReference type="EMBL" id="JQAZ01000001">
    <property type="protein sequence ID" value="KRN33915.1"/>
    <property type="molecule type" value="Genomic_DNA"/>
</dbReference>
<gene>
    <name evidence="1" type="ORF">IV38_GL000441</name>
    <name evidence="2" type="ORF">IV40_GL000227</name>
</gene>
<dbReference type="EMBL" id="JQAT01000001">
    <property type="protein sequence ID" value="KRN29555.1"/>
    <property type="molecule type" value="Genomic_DNA"/>
</dbReference>
<dbReference type="Proteomes" id="UP000051751">
    <property type="component" value="Unassembled WGS sequence"/>
</dbReference>
<organism evidence="2 3">
    <name type="scientific">Lactobacillus selangorensis</name>
    <dbReference type="NCBI Taxonomy" id="81857"/>
    <lineage>
        <taxon>Bacteria</taxon>
        <taxon>Bacillati</taxon>
        <taxon>Bacillota</taxon>
        <taxon>Bacilli</taxon>
        <taxon>Lactobacillales</taxon>
        <taxon>Lactobacillaceae</taxon>
        <taxon>Lactobacillus</taxon>
    </lineage>
</organism>
<accession>A0A0R2G226</accession>
<evidence type="ECO:0000313" key="2">
    <source>
        <dbReference type="EMBL" id="KRN33915.1"/>
    </source>
</evidence>
<name>A0A0R2G226_9LACO</name>
<dbReference type="PATRIC" id="fig|81857.3.peg.445"/>
<dbReference type="AlphaFoldDB" id="A0A0R2G226"/>
<proteinExistence type="predicted"/>
<sequence>MKLCNSKAQNEIGHLMIGAISNKNNHKNIITSEHILNPICFFKFKMILKVK</sequence>
<protein>
    <submittedName>
        <fullName evidence="2">Uncharacterized protein</fullName>
    </submittedName>
</protein>
<dbReference type="Proteomes" id="UP000051645">
    <property type="component" value="Unassembled WGS sequence"/>
</dbReference>